<gene>
    <name evidence="1" type="ORF">BDY21DRAFT_171197</name>
</gene>
<name>A0A6A6PA69_9PEZI</name>
<accession>A0A6A6PA69</accession>
<sequence length="149" mass="16801">MERSRLGKVRLYEVLADGCLRFRGFRPKIRRRPGSAQRTWGLVKPTVAQRCITQVPFCSRCLVMHEVYSSHWLPDNRISTSLSAVLLHASANLGQALAVKIARRMLKILYPTRISRTLPCPGPFPISTPNRPTGKNNRDFAWRSLSGGS</sequence>
<evidence type="ECO:0000313" key="1">
    <source>
        <dbReference type="EMBL" id="KAF2460677.1"/>
    </source>
</evidence>
<organism evidence="1 2">
    <name type="scientific">Lineolata rhizophorae</name>
    <dbReference type="NCBI Taxonomy" id="578093"/>
    <lineage>
        <taxon>Eukaryota</taxon>
        <taxon>Fungi</taxon>
        <taxon>Dikarya</taxon>
        <taxon>Ascomycota</taxon>
        <taxon>Pezizomycotina</taxon>
        <taxon>Dothideomycetes</taxon>
        <taxon>Dothideomycetes incertae sedis</taxon>
        <taxon>Lineolatales</taxon>
        <taxon>Lineolataceae</taxon>
        <taxon>Lineolata</taxon>
    </lineage>
</organism>
<keyword evidence="2" id="KW-1185">Reference proteome</keyword>
<evidence type="ECO:0000313" key="2">
    <source>
        <dbReference type="Proteomes" id="UP000799766"/>
    </source>
</evidence>
<reference evidence="1" key="1">
    <citation type="journal article" date="2020" name="Stud. Mycol.">
        <title>101 Dothideomycetes genomes: a test case for predicting lifestyles and emergence of pathogens.</title>
        <authorList>
            <person name="Haridas S."/>
            <person name="Albert R."/>
            <person name="Binder M."/>
            <person name="Bloem J."/>
            <person name="Labutti K."/>
            <person name="Salamov A."/>
            <person name="Andreopoulos B."/>
            <person name="Baker S."/>
            <person name="Barry K."/>
            <person name="Bills G."/>
            <person name="Bluhm B."/>
            <person name="Cannon C."/>
            <person name="Castanera R."/>
            <person name="Culley D."/>
            <person name="Daum C."/>
            <person name="Ezra D."/>
            <person name="Gonzalez J."/>
            <person name="Henrissat B."/>
            <person name="Kuo A."/>
            <person name="Liang C."/>
            <person name="Lipzen A."/>
            <person name="Lutzoni F."/>
            <person name="Magnuson J."/>
            <person name="Mondo S."/>
            <person name="Nolan M."/>
            <person name="Ohm R."/>
            <person name="Pangilinan J."/>
            <person name="Park H.-J."/>
            <person name="Ramirez L."/>
            <person name="Alfaro M."/>
            <person name="Sun H."/>
            <person name="Tritt A."/>
            <person name="Yoshinaga Y."/>
            <person name="Zwiers L.-H."/>
            <person name="Turgeon B."/>
            <person name="Goodwin S."/>
            <person name="Spatafora J."/>
            <person name="Crous P."/>
            <person name="Grigoriev I."/>
        </authorList>
    </citation>
    <scope>NUCLEOTIDE SEQUENCE</scope>
    <source>
        <strain evidence="1">ATCC 16933</strain>
    </source>
</reference>
<proteinExistence type="predicted"/>
<protein>
    <submittedName>
        <fullName evidence="1">Uncharacterized protein</fullName>
    </submittedName>
</protein>
<dbReference type="EMBL" id="MU001673">
    <property type="protein sequence ID" value="KAF2460677.1"/>
    <property type="molecule type" value="Genomic_DNA"/>
</dbReference>
<dbReference type="Proteomes" id="UP000799766">
    <property type="component" value="Unassembled WGS sequence"/>
</dbReference>
<dbReference type="AlphaFoldDB" id="A0A6A6PA69"/>